<sequence length="433" mass="46754">MKLNYVYHLPTLIAMVFSFSVITAQEVPQADKSYVKEIKKLSSQKQIKNAFKILDEIDEQTTEDLIALTEIEAPPFKETKRAVAFKAMLDKAGIDKSWIDEVGNVIGLKKGTEGNRVVVLDAHLDTVFPEGTDVTVQQKGDTLYAPGIGDDTRGLAMLLAIAKAMKQAEIKPKADIWFVGSVGEEGLGDLRGVKHFFREGAPKIDSWVAIDGGSAGRVNNAGLGSTRYKAVFKGKGGHSWGAFGLANPHHALGYAITHFTKEAKKYTDEGPKTSFNIGRIGGGTSVNSIPFESWMEVDMRSVDASRLVMIDSIFKASMNAAVAEYNKTGINDKIELELIKIGDRPSGELPISTTLVQRAIAATTFFDEQPRLTRGSTNGNIPIALGIPAVTLGRGGKGGGAHSLGEWWMNTDGTKAIKMALLITMAEAGLKLR</sequence>
<keyword evidence="3" id="KW-0732">Signal</keyword>
<proteinExistence type="predicted"/>
<dbReference type="RefSeq" id="WP_138655820.1">
    <property type="nucleotide sequence ID" value="NZ_VATY01000001.1"/>
</dbReference>
<comment type="caution">
    <text evidence="5">The sequence shown here is derived from an EMBL/GenBank/DDBJ whole genome shotgun (WGS) entry which is preliminary data.</text>
</comment>
<evidence type="ECO:0000256" key="3">
    <source>
        <dbReference type="SAM" id="SignalP"/>
    </source>
</evidence>
<dbReference type="EMBL" id="VATY01000001">
    <property type="protein sequence ID" value="TMM57888.1"/>
    <property type="molecule type" value="Genomic_DNA"/>
</dbReference>
<keyword evidence="2 5" id="KW-0378">Hydrolase</keyword>
<dbReference type="PANTHER" id="PTHR43808:SF17">
    <property type="entry name" value="PEPTIDASE M20"/>
    <property type="match status" value="1"/>
</dbReference>
<dbReference type="SUPFAM" id="SSF55031">
    <property type="entry name" value="Bacterial exopeptidase dimerisation domain"/>
    <property type="match status" value="1"/>
</dbReference>
<dbReference type="InterPro" id="IPR002933">
    <property type="entry name" value="Peptidase_M20"/>
</dbReference>
<dbReference type="AlphaFoldDB" id="A0A5S3PSL7"/>
<feature type="chain" id="PRO_5024307842" evidence="3">
    <location>
        <begin position="24"/>
        <end position="433"/>
    </location>
</feature>
<keyword evidence="1" id="KW-0479">Metal-binding</keyword>
<dbReference type="Proteomes" id="UP000310314">
    <property type="component" value="Unassembled WGS sequence"/>
</dbReference>
<dbReference type="OrthoDB" id="9783294at2"/>
<reference evidence="5 6" key="1">
    <citation type="submission" date="2019-05" db="EMBL/GenBank/DDBJ databases">
        <authorList>
            <person name="Zhang J.-Y."/>
            <person name="Feg X."/>
            <person name="Du Z.-J."/>
        </authorList>
    </citation>
    <scope>NUCLEOTIDE SEQUENCE [LARGE SCALE GENOMIC DNA]</scope>
    <source>
        <strain evidence="5 6">RZ26</strain>
    </source>
</reference>
<dbReference type="Pfam" id="PF01546">
    <property type="entry name" value="Peptidase_M20"/>
    <property type="match status" value="1"/>
</dbReference>
<dbReference type="InterPro" id="IPR050072">
    <property type="entry name" value="Peptidase_M20A"/>
</dbReference>
<evidence type="ECO:0000313" key="5">
    <source>
        <dbReference type="EMBL" id="TMM57888.1"/>
    </source>
</evidence>
<name>A0A5S3PSL7_9FLAO</name>
<dbReference type="GO" id="GO:0016787">
    <property type="term" value="F:hydrolase activity"/>
    <property type="evidence" value="ECO:0007669"/>
    <property type="project" value="UniProtKB-KW"/>
</dbReference>
<dbReference type="InterPro" id="IPR011650">
    <property type="entry name" value="Peptidase_M20_dimer"/>
</dbReference>
<protein>
    <submittedName>
        <fullName evidence="5">M20/M25/M40 family metallo-hydrolase</fullName>
    </submittedName>
</protein>
<dbReference type="PANTHER" id="PTHR43808">
    <property type="entry name" value="ACETYLORNITHINE DEACETYLASE"/>
    <property type="match status" value="1"/>
</dbReference>
<dbReference type="GO" id="GO:0046872">
    <property type="term" value="F:metal ion binding"/>
    <property type="evidence" value="ECO:0007669"/>
    <property type="project" value="UniProtKB-KW"/>
</dbReference>
<keyword evidence="6" id="KW-1185">Reference proteome</keyword>
<dbReference type="Gene3D" id="3.30.70.360">
    <property type="match status" value="1"/>
</dbReference>
<dbReference type="SUPFAM" id="SSF53187">
    <property type="entry name" value="Zn-dependent exopeptidases"/>
    <property type="match status" value="1"/>
</dbReference>
<evidence type="ECO:0000256" key="1">
    <source>
        <dbReference type="ARBA" id="ARBA00022723"/>
    </source>
</evidence>
<evidence type="ECO:0000256" key="2">
    <source>
        <dbReference type="ARBA" id="ARBA00022801"/>
    </source>
</evidence>
<dbReference type="InterPro" id="IPR036264">
    <property type="entry name" value="Bact_exopeptidase_dim_dom"/>
</dbReference>
<accession>A0A5S3PSL7</accession>
<gene>
    <name evidence="5" type="ORF">FEE95_00195</name>
</gene>
<evidence type="ECO:0000259" key="4">
    <source>
        <dbReference type="Pfam" id="PF07687"/>
    </source>
</evidence>
<dbReference type="Gene3D" id="3.40.630.10">
    <property type="entry name" value="Zn peptidases"/>
    <property type="match status" value="1"/>
</dbReference>
<feature type="signal peptide" evidence="3">
    <location>
        <begin position="1"/>
        <end position="23"/>
    </location>
</feature>
<evidence type="ECO:0000313" key="6">
    <source>
        <dbReference type="Proteomes" id="UP000310314"/>
    </source>
</evidence>
<dbReference type="Pfam" id="PF07687">
    <property type="entry name" value="M20_dimer"/>
    <property type="match status" value="1"/>
</dbReference>
<feature type="domain" description="Peptidase M20 dimerisation" evidence="4">
    <location>
        <begin position="224"/>
        <end position="325"/>
    </location>
</feature>
<organism evidence="5 6">
    <name type="scientific">Maribacter algarum</name>
    <name type="common">ex Zhang et al. 2020</name>
    <dbReference type="NCBI Taxonomy" id="2578118"/>
    <lineage>
        <taxon>Bacteria</taxon>
        <taxon>Pseudomonadati</taxon>
        <taxon>Bacteroidota</taxon>
        <taxon>Flavobacteriia</taxon>
        <taxon>Flavobacteriales</taxon>
        <taxon>Flavobacteriaceae</taxon>
        <taxon>Maribacter</taxon>
    </lineage>
</organism>